<name>A0A7Z2VZT9_9BURK</name>
<feature type="transmembrane region" description="Helical" evidence="1">
    <location>
        <begin position="279"/>
        <end position="298"/>
    </location>
</feature>
<reference evidence="3 4" key="1">
    <citation type="submission" date="2020-04" db="EMBL/GenBank/DDBJ databases">
        <title>Genome sequencing of novel species.</title>
        <authorList>
            <person name="Heo J."/>
            <person name="Kim S.-J."/>
            <person name="Kim J.-S."/>
            <person name="Hong S.-B."/>
            <person name="Kwon S.-W."/>
        </authorList>
    </citation>
    <scope>NUCLEOTIDE SEQUENCE [LARGE SCALE GENOMIC DNA]</scope>
    <source>
        <strain evidence="3 4">GN2-R2</strain>
    </source>
</reference>
<dbReference type="AlphaFoldDB" id="A0A7Z2VZT9"/>
<organism evidence="3 4">
    <name type="scientific">Massilia forsythiae</name>
    <dbReference type="NCBI Taxonomy" id="2728020"/>
    <lineage>
        <taxon>Bacteria</taxon>
        <taxon>Pseudomonadati</taxon>
        <taxon>Pseudomonadota</taxon>
        <taxon>Betaproteobacteria</taxon>
        <taxon>Burkholderiales</taxon>
        <taxon>Oxalobacteraceae</taxon>
        <taxon>Telluria group</taxon>
        <taxon>Massilia</taxon>
    </lineage>
</organism>
<feature type="transmembrane region" description="Helical" evidence="1">
    <location>
        <begin position="310"/>
        <end position="330"/>
    </location>
</feature>
<dbReference type="Proteomes" id="UP000502415">
    <property type="component" value="Chromosome"/>
</dbReference>
<dbReference type="KEGG" id="mfy:HH212_19180"/>
<feature type="transmembrane region" description="Helical" evidence="1">
    <location>
        <begin position="234"/>
        <end position="251"/>
    </location>
</feature>
<evidence type="ECO:0000313" key="4">
    <source>
        <dbReference type="Proteomes" id="UP000502415"/>
    </source>
</evidence>
<accession>A0A7Z2VZT9</accession>
<dbReference type="InterPro" id="IPR012429">
    <property type="entry name" value="HGSNAT_cat"/>
</dbReference>
<keyword evidence="1" id="KW-1133">Transmembrane helix</keyword>
<dbReference type="PANTHER" id="PTHR40407">
    <property type="entry name" value="MEMBRANE PROTEIN-LIKE PROTEIN"/>
    <property type="match status" value="1"/>
</dbReference>
<dbReference type="RefSeq" id="WP_170203967.1">
    <property type="nucleotide sequence ID" value="NZ_CP051685.1"/>
</dbReference>
<feature type="domain" description="Heparan-alpha-glucosaminide N-acetyltransferase catalytic" evidence="2">
    <location>
        <begin position="17"/>
        <end position="224"/>
    </location>
</feature>
<feature type="transmembrane region" description="Helical" evidence="1">
    <location>
        <begin position="350"/>
        <end position="368"/>
    </location>
</feature>
<feature type="transmembrane region" description="Helical" evidence="1">
    <location>
        <begin position="98"/>
        <end position="119"/>
    </location>
</feature>
<protein>
    <submittedName>
        <fullName evidence="3">DUF1624 domain-containing protein</fullName>
    </submittedName>
</protein>
<evidence type="ECO:0000313" key="3">
    <source>
        <dbReference type="EMBL" id="QJE01880.1"/>
    </source>
</evidence>
<gene>
    <name evidence="3" type="ORF">HH212_19180</name>
</gene>
<feature type="transmembrane region" description="Helical" evidence="1">
    <location>
        <begin position="125"/>
        <end position="145"/>
    </location>
</feature>
<feature type="transmembrane region" description="Helical" evidence="1">
    <location>
        <begin position="152"/>
        <end position="173"/>
    </location>
</feature>
<keyword evidence="4" id="KW-1185">Reference proteome</keyword>
<sequence>MERLDKLAVHAGVAGKRIASIDVARGLVMLLMTLDHVRETFFLQHQVSDPMDLAATGPALFFSRLAAHFCAPMFVFLTGLSAWLYAHPAAGPRDATGFLVKRGLLLIALEIVAVNFAWTGTLLPSVVYLQVIWAIGLAMLALALLHRLPLPLLALLGAVIVGGHNALSGLSFAPGSPAQLAWTVLEQRGFLLDGALRIKVSYPVLAWIGVILLGYAAGPLYAASTAPALRRRRLLAIGAACLALLLVLRGFNLYGEAAPWTAQADALHTAMGFLNFTKYPPSLDFLLLTLGCGLPLLAWLERIDAAPARVLAAFGGAPLFYYLLHLYALLALQKLAAGAAGVARADVAHIWQVWTIAALLPLALYWPTRWFGHYKRSSGKGWVKYF</sequence>
<dbReference type="Pfam" id="PF07786">
    <property type="entry name" value="HGSNAT_cat"/>
    <property type="match status" value="1"/>
</dbReference>
<dbReference type="PANTHER" id="PTHR40407:SF1">
    <property type="entry name" value="HEPARAN-ALPHA-GLUCOSAMINIDE N-ACETYLTRANSFERASE CATALYTIC DOMAIN-CONTAINING PROTEIN"/>
    <property type="match status" value="1"/>
</dbReference>
<proteinExistence type="predicted"/>
<keyword evidence="1" id="KW-0472">Membrane</keyword>
<evidence type="ECO:0000259" key="2">
    <source>
        <dbReference type="Pfam" id="PF07786"/>
    </source>
</evidence>
<feature type="transmembrane region" description="Helical" evidence="1">
    <location>
        <begin position="200"/>
        <end position="222"/>
    </location>
</feature>
<keyword evidence="1" id="KW-0812">Transmembrane</keyword>
<dbReference type="EMBL" id="CP051685">
    <property type="protein sequence ID" value="QJE01880.1"/>
    <property type="molecule type" value="Genomic_DNA"/>
</dbReference>
<feature type="transmembrane region" description="Helical" evidence="1">
    <location>
        <begin position="65"/>
        <end position="86"/>
    </location>
</feature>
<evidence type="ECO:0000256" key="1">
    <source>
        <dbReference type="SAM" id="Phobius"/>
    </source>
</evidence>